<keyword evidence="2" id="KW-1185">Reference proteome</keyword>
<gene>
    <name evidence="1" type="ORF">A0H81_02579</name>
</gene>
<dbReference type="STRING" id="5627.A0A1C7MM53"/>
<name>A0A1C7MM53_GRIFR</name>
<dbReference type="SUPFAM" id="SSF53474">
    <property type="entry name" value="alpha/beta-Hydrolases"/>
    <property type="match status" value="1"/>
</dbReference>
<evidence type="ECO:0000313" key="1">
    <source>
        <dbReference type="EMBL" id="OBZ77516.1"/>
    </source>
</evidence>
<dbReference type="Proteomes" id="UP000092993">
    <property type="component" value="Unassembled WGS sequence"/>
</dbReference>
<protein>
    <recommendedName>
        <fullName evidence="3">Carboxylesterase type B domain-containing protein</fullName>
    </recommendedName>
</protein>
<comment type="caution">
    <text evidence="1">The sequence shown here is derived from an EMBL/GenBank/DDBJ whole genome shotgun (WGS) entry which is preliminary data.</text>
</comment>
<evidence type="ECO:0008006" key="3">
    <source>
        <dbReference type="Google" id="ProtNLM"/>
    </source>
</evidence>
<dbReference type="OrthoDB" id="3200163at2759"/>
<reference evidence="1 2" key="1">
    <citation type="submission" date="2016-03" db="EMBL/GenBank/DDBJ databases">
        <title>Whole genome sequencing of Grifola frondosa 9006-11.</title>
        <authorList>
            <person name="Min B."/>
            <person name="Park H."/>
            <person name="Kim J.-G."/>
            <person name="Cho H."/>
            <person name="Oh Y.-L."/>
            <person name="Kong W.-S."/>
            <person name="Choi I.-G."/>
        </authorList>
    </citation>
    <scope>NUCLEOTIDE SEQUENCE [LARGE SCALE GENOMIC DNA]</scope>
    <source>
        <strain evidence="1 2">9006-11</strain>
    </source>
</reference>
<dbReference type="EMBL" id="LUGG01000002">
    <property type="protein sequence ID" value="OBZ77516.1"/>
    <property type="molecule type" value="Genomic_DNA"/>
</dbReference>
<accession>A0A1C7MM53</accession>
<dbReference type="Gene3D" id="3.40.50.1820">
    <property type="entry name" value="alpha/beta hydrolase"/>
    <property type="match status" value="1"/>
</dbReference>
<evidence type="ECO:0000313" key="2">
    <source>
        <dbReference type="Proteomes" id="UP000092993"/>
    </source>
</evidence>
<organism evidence="1 2">
    <name type="scientific">Grifola frondosa</name>
    <name type="common">Maitake</name>
    <name type="synonym">Polyporus frondosus</name>
    <dbReference type="NCBI Taxonomy" id="5627"/>
    <lineage>
        <taxon>Eukaryota</taxon>
        <taxon>Fungi</taxon>
        <taxon>Dikarya</taxon>
        <taxon>Basidiomycota</taxon>
        <taxon>Agaricomycotina</taxon>
        <taxon>Agaricomycetes</taxon>
        <taxon>Polyporales</taxon>
        <taxon>Grifolaceae</taxon>
        <taxon>Grifola</taxon>
    </lineage>
</organism>
<proteinExistence type="predicted"/>
<dbReference type="AlphaFoldDB" id="A0A1C7MM53"/>
<dbReference type="InterPro" id="IPR029058">
    <property type="entry name" value="AB_hydrolase_fold"/>
</dbReference>
<sequence>MWSLPASLWTASGVVRRVRAICQSLSKANALLRAYEINSYTPADELPERVLELINDARFAWPTDCIAANLKRERGGRSVWRYVFDQEGPARGVPHHAVDLIYLFDNVPLPTLPSASSESSMPTESGDCCFYSSDEEDDGHSGFGSSEARSGSDFIDDWAMPVVDDWTYARVRNAVQERWISFANGEAPWQEDKVYVFGPEGEVGERSMSIFQGRRRTATWKEALEPLGMHLVQKVGTELCNGPPLSSRARF</sequence>
<dbReference type="OMA" id="NAVQERW"/>